<reference evidence="1 2" key="1">
    <citation type="submission" date="2019-08" db="EMBL/GenBank/DDBJ databases">
        <title>Deep-cultivation of Planctomycetes and their phenomic and genomic characterization uncovers novel biology.</title>
        <authorList>
            <person name="Wiegand S."/>
            <person name="Jogler M."/>
            <person name="Boedeker C."/>
            <person name="Pinto D."/>
            <person name="Vollmers J."/>
            <person name="Rivas-Marin E."/>
            <person name="Kohn T."/>
            <person name="Peeters S.H."/>
            <person name="Heuer A."/>
            <person name="Rast P."/>
            <person name="Oberbeckmann S."/>
            <person name="Bunk B."/>
            <person name="Jeske O."/>
            <person name="Meyerdierks A."/>
            <person name="Storesund J.E."/>
            <person name="Kallscheuer N."/>
            <person name="Luecker S."/>
            <person name="Lage O.M."/>
            <person name="Pohl T."/>
            <person name="Merkel B.J."/>
            <person name="Hornburger P."/>
            <person name="Mueller R.-W."/>
            <person name="Bruemmer F."/>
            <person name="Labrenz M."/>
            <person name="Spormann A.M."/>
            <person name="Op den Camp H."/>
            <person name="Overmann J."/>
            <person name="Amann R."/>
            <person name="Jetten M.S.M."/>
            <person name="Mascher T."/>
            <person name="Medema M.H."/>
            <person name="Devos D.P."/>
            <person name="Kaster A.-K."/>
            <person name="Ovreas L."/>
            <person name="Rohde M."/>
            <person name="Galperin M.Y."/>
            <person name="Jogler C."/>
        </authorList>
    </citation>
    <scope>NUCLEOTIDE SEQUENCE [LARGE SCALE GENOMIC DNA]</scope>
    <source>
        <strain evidence="1 2">Pr1d</strain>
    </source>
</reference>
<accession>A0A5B9Q3G1</accession>
<dbReference type="KEGG" id="bgok:Pr1d_07710"/>
<protein>
    <submittedName>
        <fullName evidence="1">Uncharacterized protein</fullName>
    </submittedName>
</protein>
<dbReference type="EMBL" id="CP042913">
    <property type="protein sequence ID" value="QEG33507.1"/>
    <property type="molecule type" value="Genomic_DNA"/>
</dbReference>
<evidence type="ECO:0000313" key="2">
    <source>
        <dbReference type="Proteomes" id="UP000323917"/>
    </source>
</evidence>
<keyword evidence="2" id="KW-1185">Reference proteome</keyword>
<dbReference type="Proteomes" id="UP000323917">
    <property type="component" value="Chromosome"/>
</dbReference>
<proteinExistence type="predicted"/>
<organism evidence="1 2">
    <name type="scientific">Bythopirellula goksoeyrii</name>
    <dbReference type="NCBI Taxonomy" id="1400387"/>
    <lineage>
        <taxon>Bacteria</taxon>
        <taxon>Pseudomonadati</taxon>
        <taxon>Planctomycetota</taxon>
        <taxon>Planctomycetia</taxon>
        <taxon>Pirellulales</taxon>
        <taxon>Lacipirellulaceae</taxon>
        <taxon>Bythopirellula</taxon>
    </lineage>
</organism>
<gene>
    <name evidence="1" type="ORF">Pr1d_07710</name>
</gene>
<dbReference type="AlphaFoldDB" id="A0A5B9Q3G1"/>
<evidence type="ECO:0000313" key="1">
    <source>
        <dbReference type="EMBL" id="QEG33507.1"/>
    </source>
</evidence>
<name>A0A5B9Q3G1_9BACT</name>
<sequence>MLEKFLALFAVLVNIGAYLISPHAMQAGALLHGPFAALLFVLCTYSGHEFAGIEVRRESNLVGTGE</sequence>